<gene>
    <name evidence="2" type="ORF">DERP_001506</name>
</gene>
<protein>
    <recommendedName>
        <fullName evidence="4">Secreted protein</fullName>
    </recommendedName>
</protein>
<evidence type="ECO:0000256" key="1">
    <source>
        <dbReference type="SAM" id="SignalP"/>
    </source>
</evidence>
<feature type="signal peptide" evidence="1">
    <location>
        <begin position="1"/>
        <end position="20"/>
    </location>
</feature>
<organism evidence="2 3">
    <name type="scientific">Dermatophagoides pteronyssinus</name>
    <name type="common">European house dust mite</name>
    <dbReference type="NCBI Taxonomy" id="6956"/>
    <lineage>
        <taxon>Eukaryota</taxon>
        <taxon>Metazoa</taxon>
        <taxon>Ecdysozoa</taxon>
        <taxon>Arthropoda</taxon>
        <taxon>Chelicerata</taxon>
        <taxon>Arachnida</taxon>
        <taxon>Acari</taxon>
        <taxon>Acariformes</taxon>
        <taxon>Sarcoptiformes</taxon>
        <taxon>Astigmata</taxon>
        <taxon>Psoroptidia</taxon>
        <taxon>Analgoidea</taxon>
        <taxon>Pyroglyphidae</taxon>
        <taxon>Dermatophagoidinae</taxon>
        <taxon>Dermatophagoides</taxon>
    </lineage>
</organism>
<name>A0ABQ8JEN1_DERPT</name>
<evidence type="ECO:0008006" key="4">
    <source>
        <dbReference type="Google" id="ProtNLM"/>
    </source>
</evidence>
<keyword evidence="1" id="KW-0732">Signal</keyword>
<dbReference type="EMBL" id="NJHN03000047">
    <property type="protein sequence ID" value="KAH9421064.1"/>
    <property type="molecule type" value="Genomic_DNA"/>
</dbReference>
<feature type="chain" id="PRO_5046457726" description="Secreted protein" evidence="1">
    <location>
        <begin position="21"/>
        <end position="73"/>
    </location>
</feature>
<evidence type="ECO:0000313" key="3">
    <source>
        <dbReference type="Proteomes" id="UP000887458"/>
    </source>
</evidence>
<accession>A0ABQ8JEN1</accession>
<reference evidence="2 3" key="2">
    <citation type="journal article" date="2022" name="Mol. Biol. Evol.">
        <title>Comparative Genomics Reveals Insights into the Divergent Evolution of Astigmatic Mites and Household Pest Adaptations.</title>
        <authorList>
            <person name="Xiong Q."/>
            <person name="Wan A.T."/>
            <person name="Liu X."/>
            <person name="Fung C.S."/>
            <person name="Xiao X."/>
            <person name="Malainual N."/>
            <person name="Hou J."/>
            <person name="Wang L."/>
            <person name="Wang M."/>
            <person name="Yang K.Y."/>
            <person name="Cui Y."/>
            <person name="Leung E.L."/>
            <person name="Nong W."/>
            <person name="Shin S.K."/>
            <person name="Au S.W."/>
            <person name="Jeong K.Y."/>
            <person name="Chew F.T."/>
            <person name="Hui J.H."/>
            <person name="Leung T.F."/>
            <person name="Tungtrongchitr A."/>
            <person name="Zhong N."/>
            <person name="Liu Z."/>
            <person name="Tsui S.K."/>
        </authorList>
    </citation>
    <scope>NUCLEOTIDE SEQUENCE [LARGE SCALE GENOMIC DNA]</scope>
    <source>
        <strain evidence="2">Derp</strain>
    </source>
</reference>
<proteinExistence type="predicted"/>
<dbReference type="Proteomes" id="UP000887458">
    <property type="component" value="Unassembled WGS sequence"/>
</dbReference>
<comment type="caution">
    <text evidence="2">The sequence shown here is derived from an EMBL/GenBank/DDBJ whole genome shotgun (WGS) entry which is preliminary data.</text>
</comment>
<evidence type="ECO:0000313" key="2">
    <source>
        <dbReference type="EMBL" id="KAH9421064.1"/>
    </source>
</evidence>
<keyword evidence="3" id="KW-1185">Reference proteome</keyword>
<reference evidence="2 3" key="1">
    <citation type="journal article" date="2018" name="J. Allergy Clin. Immunol.">
        <title>High-quality assembly of Dermatophagoides pteronyssinus genome and transcriptome reveals a wide range of novel allergens.</title>
        <authorList>
            <person name="Liu X.Y."/>
            <person name="Yang K.Y."/>
            <person name="Wang M.Q."/>
            <person name="Kwok J.S."/>
            <person name="Zeng X."/>
            <person name="Yang Z."/>
            <person name="Xiao X.J."/>
            <person name="Lau C.P."/>
            <person name="Li Y."/>
            <person name="Huang Z.M."/>
            <person name="Ba J.G."/>
            <person name="Yim A.K."/>
            <person name="Ouyang C.Y."/>
            <person name="Ngai S.M."/>
            <person name="Chan T.F."/>
            <person name="Leung E.L."/>
            <person name="Liu L."/>
            <person name="Liu Z.G."/>
            <person name="Tsui S.K."/>
        </authorList>
    </citation>
    <scope>NUCLEOTIDE SEQUENCE [LARGE SCALE GENOMIC DNA]</scope>
    <source>
        <strain evidence="2">Derp</strain>
    </source>
</reference>
<sequence length="73" mass="8162">MAMNLLILVISIRITIPVKSICSSIIFPDQLCCRFYFVNIKNFVEYLYGEIKSNQSKITAAVTATMLSGHSSN</sequence>